<dbReference type="Pfam" id="PF12833">
    <property type="entry name" value="HTH_18"/>
    <property type="match status" value="1"/>
</dbReference>
<evidence type="ECO:0000256" key="3">
    <source>
        <dbReference type="ARBA" id="ARBA00023163"/>
    </source>
</evidence>
<dbReference type="SUPFAM" id="SSF46689">
    <property type="entry name" value="Homeodomain-like"/>
    <property type="match status" value="1"/>
</dbReference>
<evidence type="ECO:0000256" key="1">
    <source>
        <dbReference type="ARBA" id="ARBA00023015"/>
    </source>
</evidence>
<dbReference type="InterPro" id="IPR009057">
    <property type="entry name" value="Homeodomain-like_sf"/>
</dbReference>
<dbReference type="PANTHER" id="PTHR43280">
    <property type="entry name" value="ARAC-FAMILY TRANSCRIPTIONAL REGULATOR"/>
    <property type="match status" value="1"/>
</dbReference>
<keyword evidence="2" id="KW-0238">DNA-binding</keyword>
<evidence type="ECO:0000313" key="5">
    <source>
        <dbReference type="EMBL" id="RBL89393.1"/>
    </source>
</evidence>
<keyword evidence="6" id="KW-1185">Reference proteome</keyword>
<reference evidence="5 6" key="1">
    <citation type="submission" date="2018-05" db="EMBL/GenBank/DDBJ databases">
        <title>Chitinophaga sp. K3CV102501T nov., isolated from isolated from a monsoon evergreen broad-leaved forest soil.</title>
        <authorList>
            <person name="Lv Y."/>
        </authorList>
    </citation>
    <scope>NUCLEOTIDE SEQUENCE [LARGE SCALE GENOMIC DNA]</scope>
    <source>
        <strain evidence="5 6">GDMCC 1.1325</strain>
    </source>
</reference>
<dbReference type="Gene3D" id="1.10.10.60">
    <property type="entry name" value="Homeodomain-like"/>
    <property type="match status" value="2"/>
</dbReference>
<dbReference type="SUPFAM" id="SSF51215">
    <property type="entry name" value="Regulatory protein AraC"/>
    <property type="match status" value="1"/>
</dbReference>
<dbReference type="InterPro" id="IPR037923">
    <property type="entry name" value="HTH-like"/>
</dbReference>
<feature type="domain" description="HTH araC/xylS-type" evidence="4">
    <location>
        <begin position="182"/>
        <end position="282"/>
    </location>
</feature>
<dbReference type="Pfam" id="PF02311">
    <property type="entry name" value="AraC_binding"/>
    <property type="match status" value="1"/>
</dbReference>
<dbReference type="PROSITE" id="PS00041">
    <property type="entry name" value="HTH_ARAC_FAMILY_1"/>
    <property type="match status" value="1"/>
</dbReference>
<keyword evidence="3" id="KW-0804">Transcription</keyword>
<dbReference type="AlphaFoldDB" id="A0A365XST2"/>
<dbReference type="RefSeq" id="WP_113618137.1">
    <property type="nucleotide sequence ID" value="NZ_QFFJ01000002.1"/>
</dbReference>
<gene>
    <name evidence="5" type="ORF">DF182_23005</name>
</gene>
<proteinExistence type="predicted"/>
<dbReference type="InterPro" id="IPR003313">
    <property type="entry name" value="AraC-bd"/>
</dbReference>
<dbReference type="InterPro" id="IPR020449">
    <property type="entry name" value="Tscrpt_reg_AraC-type_HTH"/>
</dbReference>
<dbReference type="PROSITE" id="PS01124">
    <property type="entry name" value="HTH_ARAC_FAMILY_2"/>
    <property type="match status" value="1"/>
</dbReference>
<dbReference type="Proteomes" id="UP000253410">
    <property type="component" value="Unassembled WGS sequence"/>
</dbReference>
<evidence type="ECO:0000259" key="4">
    <source>
        <dbReference type="PROSITE" id="PS01124"/>
    </source>
</evidence>
<dbReference type="SMART" id="SM00342">
    <property type="entry name" value="HTH_ARAC"/>
    <property type="match status" value="1"/>
</dbReference>
<dbReference type="EMBL" id="QFFJ01000002">
    <property type="protein sequence ID" value="RBL89393.1"/>
    <property type="molecule type" value="Genomic_DNA"/>
</dbReference>
<dbReference type="PRINTS" id="PR00032">
    <property type="entry name" value="HTHARAC"/>
</dbReference>
<protein>
    <recommendedName>
        <fullName evidence="4">HTH araC/xylS-type domain-containing protein</fullName>
    </recommendedName>
</protein>
<name>A0A365XST2_9BACT</name>
<accession>A0A365XST2</accession>
<keyword evidence="1" id="KW-0805">Transcription regulation</keyword>
<dbReference type="GO" id="GO:0003700">
    <property type="term" value="F:DNA-binding transcription factor activity"/>
    <property type="evidence" value="ECO:0007669"/>
    <property type="project" value="InterPro"/>
</dbReference>
<dbReference type="OrthoDB" id="636258at2"/>
<comment type="caution">
    <text evidence="5">The sequence shown here is derived from an EMBL/GenBank/DDBJ whole genome shotgun (WGS) entry which is preliminary data.</text>
</comment>
<dbReference type="PANTHER" id="PTHR43280:SF2">
    <property type="entry name" value="HTH-TYPE TRANSCRIPTIONAL REGULATOR EXSA"/>
    <property type="match status" value="1"/>
</dbReference>
<evidence type="ECO:0000256" key="2">
    <source>
        <dbReference type="ARBA" id="ARBA00023125"/>
    </source>
</evidence>
<dbReference type="InterPro" id="IPR018060">
    <property type="entry name" value="HTH_AraC"/>
</dbReference>
<evidence type="ECO:0000313" key="6">
    <source>
        <dbReference type="Proteomes" id="UP000253410"/>
    </source>
</evidence>
<dbReference type="InterPro" id="IPR018062">
    <property type="entry name" value="HTH_AraC-typ_CS"/>
</dbReference>
<sequence>MGQRNLHMPFELFEADMSEWNSRPLIYYFFEIIHIKEGHGVRVINQNRFPYKPGSIILFTPRDCRGFEAETPTRFTSVRFSDHFLEKQHSAEERHRIGEWLKQLEYVFFHHNRHQPILVKHVNDCKMITALIANMAQEFQSKCSYYETNLQHYVSLLLNIIARNVSEEVGVTDKEDKEPLIGRMISYIRQQIYHPDQLKLEVMASKFNLSLNYIGEFFKKQTGESVQQFIISYKLKLVQLRMENSGLTIGEIADELGFTDESHLSRLFKKYYGVSPAAYRRNRLTAKADVSE</sequence>
<organism evidence="5 6">
    <name type="scientific">Chitinophaga flava</name>
    <dbReference type="NCBI Taxonomy" id="2259036"/>
    <lineage>
        <taxon>Bacteria</taxon>
        <taxon>Pseudomonadati</taxon>
        <taxon>Bacteroidota</taxon>
        <taxon>Chitinophagia</taxon>
        <taxon>Chitinophagales</taxon>
        <taxon>Chitinophagaceae</taxon>
        <taxon>Chitinophaga</taxon>
    </lineage>
</organism>
<dbReference type="GO" id="GO:0043565">
    <property type="term" value="F:sequence-specific DNA binding"/>
    <property type="evidence" value="ECO:0007669"/>
    <property type="project" value="InterPro"/>
</dbReference>